<evidence type="ECO:0000313" key="3">
    <source>
        <dbReference type="Proteomes" id="UP000816034"/>
    </source>
</evidence>
<gene>
    <name evidence="2" type="ORF">C9374_000714</name>
</gene>
<dbReference type="RefSeq" id="XP_044552542.1">
    <property type="nucleotide sequence ID" value="XM_044697078.1"/>
</dbReference>
<evidence type="ECO:0000256" key="1">
    <source>
        <dbReference type="SAM" id="MobiDB-lite"/>
    </source>
</evidence>
<name>A0AA88GTF6_NAELO</name>
<feature type="region of interest" description="Disordered" evidence="1">
    <location>
        <begin position="103"/>
        <end position="138"/>
    </location>
</feature>
<protein>
    <submittedName>
        <fullName evidence="2">Uncharacterized protein</fullName>
    </submittedName>
</protein>
<comment type="caution">
    <text evidence="2">The sequence shown here is derived from an EMBL/GenBank/DDBJ whole genome shotgun (WGS) entry which is preliminary data.</text>
</comment>
<accession>A0AA88GTF6</accession>
<dbReference type="EMBL" id="PYSW02000010">
    <property type="protein sequence ID" value="KAG2388550.1"/>
    <property type="molecule type" value="Genomic_DNA"/>
</dbReference>
<evidence type="ECO:0000313" key="2">
    <source>
        <dbReference type="EMBL" id="KAG2388550.1"/>
    </source>
</evidence>
<keyword evidence="3" id="KW-1185">Reference proteome</keyword>
<organism evidence="2 3">
    <name type="scientific">Naegleria lovaniensis</name>
    <name type="common">Amoeba</name>
    <dbReference type="NCBI Taxonomy" id="51637"/>
    <lineage>
        <taxon>Eukaryota</taxon>
        <taxon>Discoba</taxon>
        <taxon>Heterolobosea</taxon>
        <taxon>Tetramitia</taxon>
        <taxon>Eutetramitia</taxon>
        <taxon>Vahlkampfiidae</taxon>
        <taxon>Naegleria</taxon>
    </lineage>
</organism>
<dbReference type="Proteomes" id="UP000816034">
    <property type="component" value="Unassembled WGS sequence"/>
</dbReference>
<sequence length="364" mass="43311">MKRSSLGIDPVKKIMISLWRGQQQYRKEAVMRRFYCSNISTTTRVIPECKMDSYNTLRDQCSSSIFKYPNSSSMMMMTKHTHEQQLRRNYSITTRFTRLESKSLQQEEQQQLKQTHRDESSSNQQEEENSSSSDDGSSLILYNSKYPHFIHRFLIQPYQRNKTHIYNSLITSGLFYTIYEYDIDVNWFLTLLWLMGSSYLSYSSHVHNINHIPLVLTKLEYDSKNKVLFLYDDRGQLIDKITDFRNLILDNAMEFKVHMPLAGFFWKSFLLNRMDMTQRYALKFLHFNPNQAKKRAVAGDFGIQHNISERMKQDKITSIDPETGVMRQYVYMVVNSNPQVIQELREDLVELRQEHVKSSKWTKW</sequence>
<dbReference type="GeneID" id="68093176"/>
<reference evidence="2 3" key="1">
    <citation type="journal article" date="2018" name="BMC Genomics">
        <title>The genome of Naegleria lovaniensis, the basis for a comparative approach to unravel pathogenicity factors of the human pathogenic amoeba N. fowleri.</title>
        <authorList>
            <person name="Liechti N."/>
            <person name="Schurch N."/>
            <person name="Bruggmann R."/>
            <person name="Wittwer M."/>
        </authorList>
    </citation>
    <scope>NUCLEOTIDE SEQUENCE [LARGE SCALE GENOMIC DNA]</scope>
    <source>
        <strain evidence="2 3">ATCC 30569</strain>
    </source>
</reference>
<proteinExistence type="predicted"/>
<feature type="compositionally biased region" description="Low complexity" evidence="1">
    <location>
        <begin position="103"/>
        <end position="113"/>
    </location>
</feature>
<dbReference type="AlphaFoldDB" id="A0AA88GTF6"/>